<evidence type="ECO:0000256" key="1">
    <source>
        <dbReference type="ARBA" id="ARBA00022679"/>
    </source>
</evidence>
<dbReference type="PROSITE" id="PS51186">
    <property type="entry name" value="GNAT"/>
    <property type="match status" value="1"/>
</dbReference>
<keyword evidence="2" id="KW-0012">Acyltransferase</keyword>
<feature type="domain" description="N-acetyltransferase" evidence="3">
    <location>
        <begin position="1"/>
        <end position="157"/>
    </location>
</feature>
<reference evidence="5" key="1">
    <citation type="journal article" date="2019" name="Int. J. Syst. Evol. Microbiol.">
        <title>The Global Catalogue of Microorganisms (GCM) 10K type strain sequencing project: providing services to taxonomists for standard genome sequencing and annotation.</title>
        <authorList>
            <consortium name="The Broad Institute Genomics Platform"/>
            <consortium name="The Broad Institute Genome Sequencing Center for Infectious Disease"/>
            <person name="Wu L."/>
            <person name="Ma J."/>
        </authorList>
    </citation>
    <scope>NUCLEOTIDE SEQUENCE [LARGE SCALE GENOMIC DNA]</scope>
    <source>
        <strain evidence="5">CCUG 56331</strain>
    </source>
</reference>
<dbReference type="InterPro" id="IPR000182">
    <property type="entry name" value="GNAT_dom"/>
</dbReference>
<comment type="caution">
    <text evidence="4">The sequence shown here is derived from an EMBL/GenBank/DDBJ whole genome shotgun (WGS) entry which is preliminary data.</text>
</comment>
<organism evidence="4 5">
    <name type="scientific">Ureibacillus suwonensis</name>
    <dbReference type="NCBI Taxonomy" id="313007"/>
    <lineage>
        <taxon>Bacteria</taxon>
        <taxon>Bacillati</taxon>
        <taxon>Bacillota</taxon>
        <taxon>Bacilli</taxon>
        <taxon>Bacillales</taxon>
        <taxon>Caryophanaceae</taxon>
        <taxon>Ureibacillus</taxon>
    </lineage>
</organism>
<evidence type="ECO:0000256" key="2">
    <source>
        <dbReference type="ARBA" id="ARBA00023315"/>
    </source>
</evidence>
<dbReference type="EMBL" id="JBHSNQ010000160">
    <property type="protein sequence ID" value="MFC5542444.1"/>
    <property type="molecule type" value="Genomic_DNA"/>
</dbReference>
<sequence>MIRFLEKKDIPEVLKIYQSGIDTGIATFETTVPSMDEWDKKYHPSLRYVYDENGTIFGWVSITPVSQREVYKGVGEVSIYVHPDAQGKGVGSRLLLHLIEQAQLSGYWMLQASIIEVNKASIQLHKKCGFRIVGVRKGIARKNGQWKNTVLMEKHLVLDS</sequence>
<keyword evidence="5" id="KW-1185">Reference proteome</keyword>
<name>A0ABW0RCI2_9BACL</name>
<evidence type="ECO:0000259" key="3">
    <source>
        <dbReference type="PROSITE" id="PS51186"/>
    </source>
</evidence>
<dbReference type="CDD" id="cd04301">
    <property type="entry name" value="NAT_SF"/>
    <property type="match status" value="1"/>
</dbReference>
<gene>
    <name evidence="4" type="ORF">ACFPOH_12090</name>
</gene>
<evidence type="ECO:0000313" key="4">
    <source>
        <dbReference type="EMBL" id="MFC5542444.1"/>
    </source>
</evidence>
<keyword evidence="1" id="KW-0808">Transferase</keyword>
<dbReference type="InterPro" id="IPR016181">
    <property type="entry name" value="Acyl_CoA_acyltransferase"/>
</dbReference>
<dbReference type="Proteomes" id="UP001595978">
    <property type="component" value="Unassembled WGS sequence"/>
</dbReference>
<dbReference type="Gene3D" id="3.40.630.30">
    <property type="match status" value="1"/>
</dbReference>
<accession>A0ABW0RCI2</accession>
<dbReference type="PANTHER" id="PTHR43072:SF23">
    <property type="entry name" value="UPF0039 PROTEIN C11D3.02C"/>
    <property type="match status" value="1"/>
</dbReference>
<dbReference type="PANTHER" id="PTHR43072">
    <property type="entry name" value="N-ACETYLTRANSFERASE"/>
    <property type="match status" value="1"/>
</dbReference>
<protein>
    <submittedName>
        <fullName evidence="4">N-acetyltransferase family protein</fullName>
    </submittedName>
</protein>
<proteinExistence type="predicted"/>
<dbReference type="Pfam" id="PF00583">
    <property type="entry name" value="Acetyltransf_1"/>
    <property type="match status" value="1"/>
</dbReference>
<dbReference type="RefSeq" id="WP_342468390.1">
    <property type="nucleotide sequence ID" value="NZ_JBHSNQ010000160.1"/>
</dbReference>
<evidence type="ECO:0000313" key="5">
    <source>
        <dbReference type="Proteomes" id="UP001595978"/>
    </source>
</evidence>
<dbReference type="SUPFAM" id="SSF55729">
    <property type="entry name" value="Acyl-CoA N-acyltransferases (Nat)"/>
    <property type="match status" value="1"/>
</dbReference>